<dbReference type="Pfam" id="PF04294">
    <property type="entry name" value="VanW"/>
    <property type="match status" value="1"/>
</dbReference>
<dbReference type="EMBL" id="JQ335997">
    <property type="protein sequence ID" value="AFN84571.1"/>
    <property type="molecule type" value="Genomic_DNA"/>
</dbReference>
<dbReference type="InterPro" id="IPR007391">
    <property type="entry name" value="Vancomycin_resist_VanW"/>
</dbReference>
<evidence type="ECO:0000256" key="2">
    <source>
        <dbReference type="SAM" id="MobiDB-lite"/>
    </source>
</evidence>
<dbReference type="AlphaFoldDB" id="I6ZMC5"/>
<organism evidence="4">
    <name type="scientific">uncultured bacterium scaffold00056</name>
    <dbReference type="NCBI Taxonomy" id="1132475"/>
    <lineage>
        <taxon>Bacteria</taxon>
        <taxon>environmental samples</taxon>
    </lineage>
</organism>
<evidence type="ECO:0000259" key="3">
    <source>
        <dbReference type="PROSITE" id="PS51109"/>
    </source>
</evidence>
<feature type="non-terminal residue" evidence="4">
    <location>
        <position position="1"/>
    </location>
</feature>
<dbReference type="Pfam" id="PF07501">
    <property type="entry name" value="G5"/>
    <property type="match status" value="1"/>
</dbReference>
<keyword evidence="1" id="KW-0732">Signal</keyword>
<evidence type="ECO:0000256" key="1">
    <source>
        <dbReference type="ARBA" id="ARBA00022729"/>
    </source>
</evidence>
<dbReference type="InterPro" id="IPR011098">
    <property type="entry name" value="G5_dom"/>
</dbReference>
<dbReference type="InterPro" id="IPR052913">
    <property type="entry name" value="Glycopeptide_resist_protein"/>
</dbReference>
<feature type="compositionally biased region" description="Low complexity" evidence="2">
    <location>
        <begin position="388"/>
        <end position="400"/>
    </location>
</feature>
<feature type="domain" description="G5" evidence="3">
    <location>
        <begin position="299"/>
        <end position="380"/>
    </location>
</feature>
<name>I6ZMC5_9BACT</name>
<reference evidence="4" key="2">
    <citation type="journal article" date="2012" name="BMC Genomics">
        <title>Metagenomic analysis reveals a functional signature for biomass degradation by cecal microbiota in the leaf-eating flying squirrel (Petaurista alborufus lena).</title>
        <authorList>
            <person name="Lu H.P."/>
            <person name="Wang Y.B."/>
            <person name="Huang S.W."/>
            <person name="Lin C.Y."/>
            <person name="Wu M."/>
            <person name="Hsieh C.H."/>
            <person name="Yu H.T."/>
        </authorList>
    </citation>
    <scope>NUCLEOTIDE SEQUENCE</scope>
</reference>
<dbReference type="SMART" id="SM01208">
    <property type="entry name" value="G5"/>
    <property type="match status" value="1"/>
</dbReference>
<evidence type="ECO:0000313" key="4">
    <source>
        <dbReference type="EMBL" id="AFN84571.1"/>
    </source>
</evidence>
<dbReference type="Gene3D" id="2.20.230.10">
    <property type="entry name" value="Resuscitation-promoting factor rpfb"/>
    <property type="match status" value="1"/>
</dbReference>
<reference evidence="4" key="1">
    <citation type="submission" date="2011-12" db="EMBL/GenBank/DDBJ databases">
        <authorList>
            <person name="Lu H.-P."/>
            <person name="Wang Y.-B."/>
            <person name="Huang S.-W."/>
            <person name="Lin C.-Y."/>
            <person name="Wu M."/>
            <person name="Hsieh C.-H."/>
            <person name="Yu H.-T."/>
        </authorList>
    </citation>
    <scope>NUCLEOTIDE SEQUENCE</scope>
</reference>
<accession>I6ZMC5</accession>
<proteinExistence type="predicted"/>
<dbReference type="PANTHER" id="PTHR35788:SF1">
    <property type="entry name" value="EXPORTED PROTEIN"/>
    <property type="match status" value="1"/>
</dbReference>
<protein>
    <submittedName>
        <fullName evidence="4">Vancomycin resistance protein</fullName>
    </submittedName>
</protein>
<sequence>TDLLSAALEESGLTDLNSVVETTWERSGDSILIALGTSGQVVDEAALTELILAAIEAGDYDTVIQCPMTDRTPEALDLTAIYDEIYVEAENATLDPNNDYAIVESVTGVSFDVNAAQSAIDAGSEGETVTVSLIYSQPDIDTATLEANLFKDTLGSYTTSVSGSSARRSNVKLAAASCEVILLPGETFSYNGAVGERTAERGYQKAGAYLNGETIQELGGGVCQASSTLYVACLYANLEITERHNHSFVSSYVPLGWDATVSWGGPDFKFTNNTNYPIRIEAVYSSGNKLTMSIIGTMEEAFSVKIKSQTYSSTPYTTEEIEDNTLPVGVTVVEQSGYTGYKVQTWRQVYDGDGDLISETEEAYSVYSSRKKIVRVGTLVTESEETAETGGETSETTETTDTPDTEDGVGTADTAG</sequence>
<dbReference type="PROSITE" id="PS51109">
    <property type="entry name" value="G5"/>
    <property type="match status" value="1"/>
</dbReference>
<feature type="region of interest" description="Disordered" evidence="2">
    <location>
        <begin position="381"/>
        <end position="416"/>
    </location>
</feature>
<dbReference type="PANTHER" id="PTHR35788">
    <property type="entry name" value="EXPORTED PROTEIN-RELATED"/>
    <property type="match status" value="1"/>
</dbReference>